<reference evidence="1" key="1">
    <citation type="submission" date="2014-11" db="EMBL/GenBank/DDBJ databases">
        <authorList>
            <person name="Amaro Gonzalez C."/>
        </authorList>
    </citation>
    <scope>NUCLEOTIDE SEQUENCE</scope>
</reference>
<sequence>MESAKYCSDELSTDVIVLAALCVYRKRLFAK</sequence>
<evidence type="ECO:0000313" key="1">
    <source>
        <dbReference type="EMBL" id="JAH48137.1"/>
    </source>
</evidence>
<dbReference type="AlphaFoldDB" id="A0A0E9T3P6"/>
<organism evidence="1">
    <name type="scientific">Anguilla anguilla</name>
    <name type="common">European freshwater eel</name>
    <name type="synonym">Muraena anguilla</name>
    <dbReference type="NCBI Taxonomy" id="7936"/>
    <lineage>
        <taxon>Eukaryota</taxon>
        <taxon>Metazoa</taxon>
        <taxon>Chordata</taxon>
        <taxon>Craniata</taxon>
        <taxon>Vertebrata</taxon>
        <taxon>Euteleostomi</taxon>
        <taxon>Actinopterygii</taxon>
        <taxon>Neopterygii</taxon>
        <taxon>Teleostei</taxon>
        <taxon>Anguilliformes</taxon>
        <taxon>Anguillidae</taxon>
        <taxon>Anguilla</taxon>
    </lineage>
</organism>
<name>A0A0E9T3P6_ANGAN</name>
<proteinExistence type="predicted"/>
<reference evidence="1" key="2">
    <citation type="journal article" date="2015" name="Fish Shellfish Immunol.">
        <title>Early steps in the European eel (Anguilla anguilla)-Vibrio vulnificus interaction in the gills: Role of the RtxA13 toxin.</title>
        <authorList>
            <person name="Callol A."/>
            <person name="Pajuelo D."/>
            <person name="Ebbesson L."/>
            <person name="Teles M."/>
            <person name="MacKenzie S."/>
            <person name="Amaro C."/>
        </authorList>
    </citation>
    <scope>NUCLEOTIDE SEQUENCE</scope>
</reference>
<accession>A0A0E9T3P6</accession>
<dbReference type="EMBL" id="GBXM01060440">
    <property type="protein sequence ID" value="JAH48137.1"/>
    <property type="molecule type" value="Transcribed_RNA"/>
</dbReference>
<protein>
    <submittedName>
        <fullName evidence="1">Uncharacterized protein</fullName>
    </submittedName>
</protein>